<protein>
    <recommendedName>
        <fullName evidence="5">Lebercilin domain-containing protein</fullName>
    </recommendedName>
</protein>
<feature type="coiled-coil region" evidence="1">
    <location>
        <begin position="266"/>
        <end position="304"/>
    </location>
</feature>
<feature type="coiled-coil region" evidence="1">
    <location>
        <begin position="122"/>
        <end position="205"/>
    </location>
</feature>
<organism evidence="3 4">
    <name type="scientific">Fasciola hepatica</name>
    <name type="common">Liver fluke</name>
    <dbReference type="NCBI Taxonomy" id="6192"/>
    <lineage>
        <taxon>Eukaryota</taxon>
        <taxon>Metazoa</taxon>
        <taxon>Spiralia</taxon>
        <taxon>Lophotrochozoa</taxon>
        <taxon>Platyhelminthes</taxon>
        <taxon>Trematoda</taxon>
        <taxon>Digenea</taxon>
        <taxon>Plagiorchiida</taxon>
        <taxon>Echinostomata</taxon>
        <taxon>Echinostomatoidea</taxon>
        <taxon>Fasciolidae</taxon>
        <taxon>Fasciola</taxon>
    </lineage>
</organism>
<evidence type="ECO:0000313" key="4">
    <source>
        <dbReference type="Proteomes" id="UP001189180"/>
    </source>
</evidence>
<dbReference type="Proteomes" id="UP001189180">
    <property type="component" value="Unassembled WGS sequence"/>
</dbReference>
<accession>A0ABC9HII4</accession>
<evidence type="ECO:0008006" key="5">
    <source>
        <dbReference type="Google" id="ProtNLM"/>
    </source>
</evidence>
<keyword evidence="1" id="KW-0175">Coiled coil</keyword>
<feature type="region of interest" description="Disordered" evidence="2">
    <location>
        <begin position="745"/>
        <end position="768"/>
    </location>
</feature>
<proteinExistence type="predicted"/>
<feature type="region of interest" description="Disordered" evidence="2">
    <location>
        <begin position="48"/>
        <end position="91"/>
    </location>
</feature>
<sequence length="786" mass="88594">MAIYPCDFNNNMFTNEAENKIVPESCCSDKADYSENYESDSEVINDIPGPKNCFGSSQQGKVEGDNLKSVNPVRNVDHKSKPKRRKPHRCSTKTPVFRKSATAVQNTQTSAVDRWEAAQVALAEANSQNILLQRQLQECRLELRTVQRQCKMQSARLNKAIGQEADLPQIVDRMTADIRALQTRLREKTSQHDSSQRRISELQHRIYVLEKEREEHHSQITSDDAAQRRNAIRLDEAVAELQAEKKKTSMLAHQLEVTTRSHKHQNVLAHEQIRQLRRNCRDLENQLHERTQLLQEKIKLLELQNIYSLRIPKTVPSHLPPTENNRGLTPDPQDQKDSASPLIMTKPLLQVRSRTTEPSSQKYSINLGRSRVRHLPSAEVSSRTEPDVDALKVSHSINRKSETLFSLFVDASTCESMVDPCSMNSNPTQSGLSEEPPSIKGAASQYTSQMTDPPASVDPNGFHGDGSATLSTVARDEFSIGSKCDISRTSSEFDMLFSIEYNRNNCSLLPSLTPPPPLNHSLCTEKLTTQPEEKVRLEEKAVRTEETHAPVTRISADNERVSMIASQNQRPIDVTLATQDPSTSGSSQTTSVLLSKQEEKQEMERKARLLKALQALDQRNPLDETPLIAEVKTDDDDKTPIGTNVQNHADLPDDFTRLTKKRDQELWDELFGSETTVNLQKNTSSVYCGHAGLMAKTVRDDTSRNNDGFHSDAYSPSKNQNRIETSDEHLLCKIFKSPSHFNVQHSSKTSSFLNPPHHRLEGSENSGILEAYDEQEVDSEFEELHV</sequence>
<feature type="compositionally biased region" description="Basic residues" evidence="2">
    <location>
        <begin position="80"/>
        <end position="91"/>
    </location>
</feature>
<comment type="caution">
    <text evidence="3">The sequence shown here is derived from an EMBL/GenBank/DDBJ whole genome shotgun (WGS) entry which is preliminary data.</text>
</comment>
<evidence type="ECO:0000256" key="1">
    <source>
        <dbReference type="SAM" id="Coils"/>
    </source>
</evidence>
<evidence type="ECO:0000313" key="3">
    <source>
        <dbReference type="EMBL" id="CAM0512144.1"/>
    </source>
</evidence>
<keyword evidence="4" id="KW-1185">Reference proteome</keyword>
<feature type="region of interest" description="Disordered" evidence="2">
    <location>
        <begin position="313"/>
        <end position="342"/>
    </location>
</feature>
<gene>
    <name evidence="3" type="ORF">FHB240107_LOCUS4539</name>
</gene>
<name>A0ABC9HII4_FASHE</name>
<evidence type="ECO:0000256" key="2">
    <source>
        <dbReference type="SAM" id="MobiDB-lite"/>
    </source>
</evidence>
<dbReference type="AlphaFoldDB" id="A0ABC9HII4"/>
<dbReference type="EMBL" id="CANUEZ050000195">
    <property type="protein sequence ID" value="CAM0512144.1"/>
    <property type="molecule type" value="Genomic_DNA"/>
</dbReference>
<reference evidence="3 4" key="1">
    <citation type="submission" date="2024-08" db="EMBL/GenBank/DDBJ databases">
        <authorList>
            <person name="Paterson S."/>
        </authorList>
    </citation>
    <scope>NUCLEOTIDE SEQUENCE [LARGE SCALE GENOMIC DNA]</scope>
</reference>